<keyword evidence="1" id="KW-0472">Membrane</keyword>
<protein>
    <submittedName>
        <fullName evidence="2">Uncharacterized protein</fullName>
    </submittedName>
</protein>
<accession>A0ABX0NKW7</accession>
<name>A0ABX0NKW7_9BURK</name>
<feature type="transmembrane region" description="Helical" evidence="1">
    <location>
        <begin position="81"/>
        <end position="102"/>
    </location>
</feature>
<sequence>MTGDTRLSPPIWNPGAAAAWCLVFGIMFGSWIHMKNWQVLGKPDKAAASKRWLIGSALLFLFSFTLAFAKPESLSGSLGRFNFIFSLAALVAWYVISAREQIRFVATTYGKNYQHRSWGTPLLYGLLVLVGVGVAGAIAGIIMAVVSRAA</sequence>
<dbReference type="EMBL" id="WHJH01000001">
    <property type="protein sequence ID" value="NHZ87442.1"/>
    <property type="molecule type" value="Genomic_DNA"/>
</dbReference>
<organism evidence="2 3">
    <name type="scientific">Massilia mucilaginosa</name>
    <dbReference type="NCBI Taxonomy" id="2609282"/>
    <lineage>
        <taxon>Bacteria</taxon>
        <taxon>Pseudomonadati</taxon>
        <taxon>Pseudomonadota</taxon>
        <taxon>Betaproteobacteria</taxon>
        <taxon>Burkholderiales</taxon>
        <taxon>Oxalobacteraceae</taxon>
        <taxon>Telluria group</taxon>
        <taxon>Massilia</taxon>
    </lineage>
</organism>
<feature type="transmembrane region" description="Helical" evidence="1">
    <location>
        <begin position="52"/>
        <end position="69"/>
    </location>
</feature>
<evidence type="ECO:0000313" key="3">
    <source>
        <dbReference type="Proteomes" id="UP000609726"/>
    </source>
</evidence>
<evidence type="ECO:0000313" key="2">
    <source>
        <dbReference type="EMBL" id="NHZ87442.1"/>
    </source>
</evidence>
<comment type="caution">
    <text evidence="2">The sequence shown here is derived from an EMBL/GenBank/DDBJ whole genome shotgun (WGS) entry which is preliminary data.</text>
</comment>
<dbReference type="Proteomes" id="UP000609726">
    <property type="component" value="Unassembled WGS sequence"/>
</dbReference>
<keyword evidence="3" id="KW-1185">Reference proteome</keyword>
<keyword evidence="1" id="KW-0812">Transmembrane</keyword>
<gene>
    <name evidence="2" type="ORF">F2P45_00100</name>
</gene>
<feature type="transmembrane region" description="Helical" evidence="1">
    <location>
        <begin position="122"/>
        <end position="146"/>
    </location>
</feature>
<evidence type="ECO:0000256" key="1">
    <source>
        <dbReference type="SAM" id="Phobius"/>
    </source>
</evidence>
<reference evidence="2 3" key="1">
    <citation type="submission" date="2019-10" db="EMBL/GenBank/DDBJ databases">
        <title>Taxonomy of Antarctic Massilia spp.: description of Massilia rubra sp. nov., Massilia aquatica sp. nov., Massilia mucilaginosa sp. nov., Massilia frigida sp. nov. isolated from streams, lakes and regoliths.</title>
        <authorList>
            <person name="Holochova P."/>
            <person name="Sedlacek I."/>
            <person name="Kralova S."/>
            <person name="Maslanova I."/>
            <person name="Busse H.-J."/>
            <person name="Stankova E."/>
            <person name="Vrbovska V."/>
            <person name="Kovarovic V."/>
            <person name="Bartak M."/>
            <person name="Svec P."/>
            <person name="Pantucek R."/>
        </authorList>
    </citation>
    <scope>NUCLEOTIDE SEQUENCE [LARGE SCALE GENOMIC DNA]</scope>
    <source>
        <strain evidence="2 3">CCM 8733</strain>
    </source>
</reference>
<keyword evidence="1" id="KW-1133">Transmembrane helix</keyword>
<feature type="transmembrane region" description="Helical" evidence="1">
    <location>
        <begin position="12"/>
        <end position="32"/>
    </location>
</feature>
<proteinExistence type="predicted"/>
<dbReference type="RefSeq" id="WP_223164646.1">
    <property type="nucleotide sequence ID" value="NZ_WHJH01000001.1"/>
</dbReference>